<dbReference type="InterPro" id="IPR012910">
    <property type="entry name" value="Plug_dom"/>
</dbReference>
<name>A0AAW9S353_9BACT</name>
<evidence type="ECO:0000256" key="4">
    <source>
        <dbReference type="ARBA" id="ARBA00022692"/>
    </source>
</evidence>
<keyword evidence="10" id="KW-0732">Signal</keyword>
<dbReference type="RefSeq" id="WP_346820304.1">
    <property type="nucleotide sequence ID" value="NZ_JBDKWZ010000003.1"/>
</dbReference>
<evidence type="ECO:0000256" key="1">
    <source>
        <dbReference type="ARBA" id="ARBA00004571"/>
    </source>
</evidence>
<dbReference type="Gene3D" id="2.40.170.20">
    <property type="entry name" value="TonB-dependent receptor, beta-barrel domain"/>
    <property type="match status" value="1"/>
</dbReference>
<keyword evidence="13" id="KW-0675">Receptor</keyword>
<dbReference type="Proteomes" id="UP001403385">
    <property type="component" value="Unassembled WGS sequence"/>
</dbReference>
<gene>
    <name evidence="13" type="ORF">AAG747_06335</name>
</gene>
<dbReference type="NCBIfam" id="TIGR04057">
    <property type="entry name" value="SusC_RagA_signa"/>
    <property type="match status" value="1"/>
</dbReference>
<dbReference type="PROSITE" id="PS52016">
    <property type="entry name" value="TONB_DEPENDENT_REC_3"/>
    <property type="match status" value="1"/>
</dbReference>
<dbReference type="InterPro" id="IPR037066">
    <property type="entry name" value="Plug_dom_sf"/>
</dbReference>
<dbReference type="EMBL" id="JBDKWZ010000003">
    <property type="protein sequence ID" value="MEN7547516.1"/>
    <property type="molecule type" value="Genomic_DNA"/>
</dbReference>
<dbReference type="Gene3D" id="2.60.40.1120">
    <property type="entry name" value="Carboxypeptidase-like, regulatory domain"/>
    <property type="match status" value="1"/>
</dbReference>
<evidence type="ECO:0000313" key="14">
    <source>
        <dbReference type="Proteomes" id="UP001403385"/>
    </source>
</evidence>
<evidence type="ECO:0000256" key="5">
    <source>
        <dbReference type="ARBA" id="ARBA00023077"/>
    </source>
</evidence>
<dbReference type="AlphaFoldDB" id="A0AAW9S353"/>
<dbReference type="GO" id="GO:0009279">
    <property type="term" value="C:cell outer membrane"/>
    <property type="evidence" value="ECO:0007669"/>
    <property type="project" value="UniProtKB-SubCell"/>
</dbReference>
<evidence type="ECO:0000256" key="7">
    <source>
        <dbReference type="ARBA" id="ARBA00023237"/>
    </source>
</evidence>
<evidence type="ECO:0000256" key="9">
    <source>
        <dbReference type="RuleBase" id="RU003357"/>
    </source>
</evidence>
<keyword evidence="2 8" id="KW-0813">Transport</keyword>
<dbReference type="Pfam" id="PF13715">
    <property type="entry name" value="CarbopepD_reg_2"/>
    <property type="match status" value="1"/>
</dbReference>
<evidence type="ECO:0000256" key="8">
    <source>
        <dbReference type="PROSITE-ProRule" id="PRU01360"/>
    </source>
</evidence>
<keyword evidence="4 8" id="KW-0812">Transmembrane</keyword>
<keyword evidence="6 8" id="KW-0472">Membrane</keyword>
<evidence type="ECO:0000259" key="12">
    <source>
        <dbReference type="Pfam" id="PF07715"/>
    </source>
</evidence>
<evidence type="ECO:0000313" key="13">
    <source>
        <dbReference type="EMBL" id="MEN7547516.1"/>
    </source>
</evidence>
<evidence type="ECO:0000256" key="10">
    <source>
        <dbReference type="SAM" id="SignalP"/>
    </source>
</evidence>
<feature type="domain" description="TonB-dependent receptor plug" evidence="12">
    <location>
        <begin position="121"/>
        <end position="225"/>
    </location>
</feature>
<keyword evidence="7 8" id="KW-0998">Cell outer membrane</keyword>
<comment type="similarity">
    <text evidence="8 9">Belongs to the TonB-dependent receptor family.</text>
</comment>
<dbReference type="SUPFAM" id="SSF49464">
    <property type="entry name" value="Carboxypeptidase regulatory domain-like"/>
    <property type="match status" value="1"/>
</dbReference>
<dbReference type="Pfam" id="PF07715">
    <property type="entry name" value="Plug"/>
    <property type="match status" value="1"/>
</dbReference>
<dbReference type="InterPro" id="IPR023996">
    <property type="entry name" value="TonB-dep_OMP_SusC/RagA"/>
</dbReference>
<comment type="subcellular location">
    <subcellularLocation>
        <location evidence="1 8">Cell outer membrane</location>
        <topology evidence="1 8">Multi-pass membrane protein</topology>
    </subcellularLocation>
</comment>
<evidence type="ECO:0000256" key="3">
    <source>
        <dbReference type="ARBA" id="ARBA00022452"/>
    </source>
</evidence>
<organism evidence="13 14">
    <name type="scientific">Rapidithrix thailandica</name>
    <dbReference type="NCBI Taxonomy" id="413964"/>
    <lineage>
        <taxon>Bacteria</taxon>
        <taxon>Pseudomonadati</taxon>
        <taxon>Bacteroidota</taxon>
        <taxon>Cytophagia</taxon>
        <taxon>Cytophagales</taxon>
        <taxon>Flammeovirgaceae</taxon>
        <taxon>Rapidithrix</taxon>
    </lineage>
</organism>
<dbReference type="Pfam" id="PF00593">
    <property type="entry name" value="TonB_dep_Rec_b-barrel"/>
    <property type="match status" value="1"/>
</dbReference>
<comment type="caution">
    <text evidence="13">The sequence shown here is derived from an EMBL/GenBank/DDBJ whole genome shotgun (WGS) entry which is preliminary data.</text>
</comment>
<protein>
    <submittedName>
        <fullName evidence="13">TonB-dependent receptor</fullName>
    </submittedName>
</protein>
<dbReference type="InterPro" id="IPR039426">
    <property type="entry name" value="TonB-dep_rcpt-like"/>
</dbReference>
<feature type="domain" description="TonB-dependent receptor-like beta-barrel" evidence="11">
    <location>
        <begin position="446"/>
        <end position="1020"/>
    </location>
</feature>
<dbReference type="InterPro" id="IPR008969">
    <property type="entry name" value="CarboxyPept-like_regulatory"/>
</dbReference>
<accession>A0AAW9S353</accession>
<keyword evidence="5 9" id="KW-0798">TonB box</keyword>
<keyword evidence="3 8" id="KW-1134">Transmembrane beta strand</keyword>
<feature type="chain" id="PRO_5043914474" evidence="10">
    <location>
        <begin position="27"/>
        <end position="1075"/>
    </location>
</feature>
<proteinExistence type="inferred from homology"/>
<feature type="signal peptide" evidence="10">
    <location>
        <begin position="1"/>
        <end position="26"/>
    </location>
</feature>
<dbReference type="Gene3D" id="2.170.130.10">
    <property type="entry name" value="TonB-dependent receptor, plug domain"/>
    <property type="match status" value="1"/>
</dbReference>
<dbReference type="SUPFAM" id="SSF56935">
    <property type="entry name" value="Porins"/>
    <property type="match status" value="1"/>
</dbReference>
<sequence>MKMKLFYFFQKALLGIFLLFSGVAYAQSYVVSGTVKDVMDQSPLPGVSILVKGTTAGTTTDFEGKFTISVDSKESVLIFSFVGYRSQEVVVGDQSNIEVTLTEDTKSLEEVVVVGYTTQQKKDIIGSVSIVETKDLLAVPAGNVQQQLQGRTSGVTISGSGAPGTGAKVRIRGFGSFGSSDPLYVIDGVPTTDVNYLNPQDIQSMQILKDATAASIYGSRAANGVVIITTKQGKAGKSKISVDSYYGWQQVTKTYDLLNTEEYGDLLWRGYQNAGQTPNHGQYGSGASPVIPDYILAGSKSGVFEGDPALDLSKYNVDPDNGDLYQITRANKSGTDWYDAIFRVAPIQSHQLTATGGSEKGIYALGLNYFNQEGTLEYTGYKRYSVRANSSFHIKDAIRVGENLQLSYEDRQNGENLGEEGAIAMAYRMQPIIPVYDVMGNFAGSNGSNLGNAYNPLADLYRGKDNKDKTYRAFGNIYGEVDFLKAFTFRSSFGIDYTTRYREGFTYRTYERSENVGSNTYEERNDWGLNWTFTNTLQFHKNINNQHDVKVLLGSEAIKFEGRGVGGSRNNFTFIDPDRWILDRGEPRLAESFSYGNRSALFSLFGRLEYMFKGKYLLNATFRRDGSSKFGENNRYANFPAVGVGWRISEEPFMASVGWVSDLKLRAGWGKMGNQAVVPSVNQYLLYRSTPGNSGYDIDGTNTSVYPGYDLDRMGNVETKWESSTTTNIGVDASLFQGALDVSVEWYNRETEGLLVTRQAPLTAPHAEQPKINVGTMRNRGVDLMLTYRGDVNPDLRYEATVSFSHYKNEALKLQESDDAFFTGGESRFGDLTRTVKGQPVSSFYGYVIDGFFNSQEEINNYPDQLPIQKKIGGWRIKDLNGDNVIDSKDQTFIGSPHPDFQTGLNLSVSYKNFDLSAFLFWNYGNEIYHYNRWWMDFNSFQGNRSERMLYDSWTPDNPNAKLPILDATDNQSGNISSTYYIESGSYLRLKNLQIGYNLPETLLNKLGMEKMRVYVQGVNLFTATPYTGLDPDISIQNTDKEDDDAIQSGDLSMGVDRGVYPNSRQILLGLSLTF</sequence>
<evidence type="ECO:0000256" key="2">
    <source>
        <dbReference type="ARBA" id="ARBA00022448"/>
    </source>
</evidence>
<dbReference type="NCBIfam" id="TIGR04056">
    <property type="entry name" value="OMP_RagA_SusC"/>
    <property type="match status" value="1"/>
</dbReference>
<evidence type="ECO:0000256" key="6">
    <source>
        <dbReference type="ARBA" id="ARBA00023136"/>
    </source>
</evidence>
<evidence type="ECO:0000259" key="11">
    <source>
        <dbReference type="Pfam" id="PF00593"/>
    </source>
</evidence>
<reference evidence="13 14" key="1">
    <citation type="submission" date="2024-04" db="EMBL/GenBank/DDBJ databases">
        <title>Novel genus in family Flammeovirgaceae.</title>
        <authorList>
            <person name="Nguyen T.H."/>
            <person name="Vuong T.Q."/>
            <person name="Le H."/>
            <person name="Kim S.-G."/>
        </authorList>
    </citation>
    <scope>NUCLEOTIDE SEQUENCE [LARGE SCALE GENOMIC DNA]</scope>
    <source>
        <strain evidence="13 14">JCM 23209</strain>
    </source>
</reference>
<dbReference type="InterPro" id="IPR000531">
    <property type="entry name" value="Beta-barrel_TonB"/>
</dbReference>
<dbReference type="InterPro" id="IPR036942">
    <property type="entry name" value="Beta-barrel_TonB_sf"/>
</dbReference>
<dbReference type="InterPro" id="IPR023997">
    <property type="entry name" value="TonB-dep_OMP_SusC/RagA_CS"/>
</dbReference>
<keyword evidence="14" id="KW-1185">Reference proteome</keyword>